<evidence type="ECO:0000256" key="1">
    <source>
        <dbReference type="SAM" id="Phobius"/>
    </source>
</evidence>
<sequence length="116" mass="13449">MATAEIILYDPMHSSYMTSILSVAGSLGVTRYHIRTYEASHGIQMDSYTCGVYVLAVFQMLCRAFAVGTFDKKMRQCLRYRYLCIAFEYIHFKLQITFHFSLHNISNANRGEHFEV</sequence>
<dbReference type="OrthoDB" id="113888at2759"/>
<reference evidence="2" key="1">
    <citation type="submission" date="2021-01" db="EMBL/GenBank/DDBJ databases">
        <title>Phytophthora aleatoria, a newly-described species from Pinus radiata is distinct from Phytophthora cactorum isolates based on comparative genomics.</title>
        <authorList>
            <person name="Mcdougal R."/>
            <person name="Panda P."/>
            <person name="Williams N."/>
            <person name="Studholme D.J."/>
        </authorList>
    </citation>
    <scope>NUCLEOTIDE SEQUENCE</scope>
    <source>
        <strain evidence="2">NZFS 3830</strain>
    </source>
</reference>
<keyword evidence="1" id="KW-1133">Transmembrane helix</keyword>
<accession>A0A8T1U086</accession>
<gene>
    <name evidence="2" type="ORF">JG687_00014928</name>
</gene>
<keyword evidence="1" id="KW-0812">Transmembrane</keyword>
<evidence type="ECO:0000313" key="3">
    <source>
        <dbReference type="Proteomes" id="UP000688947"/>
    </source>
</evidence>
<name>A0A8T1U086_9STRA</name>
<evidence type="ECO:0000313" key="2">
    <source>
        <dbReference type="EMBL" id="KAG6949340.1"/>
    </source>
</evidence>
<dbReference type="EMBL" id="JAENGZ010001262">
    <property type="protein sequence ID" value="KAG6949340.1"/>
    <property type="molecule type" value="Genomic_DNA"/>
</dbReference>
<evidence type="ECO:0008006" key="4">
    <source>
        <dbReference type="Google" id="ProtNLM"/>
    </source>
</evidence>
<dbReference type="AlphaFoldDB" id="A0A8T1U086"/>
<keyword evidence="1" id="KW-0472">Membrane</keyword>
<protein>
    <recommendedName>
        <fullName evidence="4">Ubiquitin-like protease family profile domain-containing protein</fullName>
    </recommendedName>
</protein>
<organism evidence="2 3">
    <name type="scientific">Phytophthora cactorum</name>
    <dbReference type="NCBI Taxonomy" id="29920"/>
    <lineage>
        <taxon>Eukaryota</taxon>
        <taxon>Sar</taxon>
        <taxon>Stramenopiles</taxon>
        <taxon>Oomycota</taxon>
        <taxon>Peronosporomycetes</taxon>
        <taxon>Peronosporales</taxon>
        <taxon>Peronosporaceae</taxon>
        <taxon>Phytophthora</taxon>
    </lineage>
</organism>
<proteinExistence type="predicted"/>
<comment type="caution">
    <text evidence="2">The sequence shown here is derived from an EMBL/GenBank/DDBJ whole genome shotgun (WGS) entry which is preliminary data.</text>
</comment>
<feature type="transmembrane region" description="Helical" evidence="1">
    <location>
        <begin position="51"/>
        <end position="70"/>
    </location>
</feature>
<dbReference type="Proteomes" id="UP000688947">
    <property type="component" value="Unassembled WGS sequence"/>
</dbReference>